<gene>
    <name evidence="2" type="ORF">DEIGR_102191</name>
</gene>
<dbReference type="AlphaFoldDB" id="A0A100HK07"/>
<evidence type="ECO:0000313" key="3">
    <source>
        <dbReference type="Proteomes" id="UP000056209"/>
    </source>
</evidence>
<dbReference type="Proteomes" id="UP000056209">
    <property type="component" value="Unassembled WGS sequence"/>
</dbReference>
<feature type="transmembrane region" description="Helical" evidence="1">
    <location>
        <begin position="87"/>
        <end position="109"/>
    </location>
</feature>
<evidence type="ECO:0000313" key="2">
    <source>
        <dbReference type="EMBL" id="GAQ22164.1"/>
    </source>
</evidence>
<keyword evidence="1" id="KW-1133">Transmembrane helix</keyword>
<name>A0A100HK07_9DEIO</name>
<accession>A0A100HK07</accession>
<dbReference type="EMBL" id="BCMS01000001">
    <property type="protein sequence ID" value="GAQ22164.1"/>
    <property type="molecule type" value="Genomic_DNA"/>
</dbReference>
<feature type="transmembrane region" description="Helical" evidence="1">
    <location>
        <begin position="47"/>
        <end position="75"/>
    </location>
</feature>
<proteinExistence type="predicted"/>
<keyword evidence="3" id="KW-1185">Reference proteome</keyword>
<organism evidence="2 3">
    <name type="scientific">Deinococcus grandis</name>
    <dbReference type="NCBI Taxonomy" id="57498"/>
    <lineage>
        <taxon>Bacteria</taxon>
        <taxon>Thermotogati</taxon>
        <taxon>Deinococcota</taxon>
        <taxon>Deinococci</taxon>
        <taxon>Deinococcales</taxon>
        <taxon>Deinococcaceae</taxon>
        <taxon>Deinococcus</taxon>
    </lineage>
</organism>
<reference evidence="3" key="1">
    <citation type="submission" date="2015-11" db="EMBL/GenBank/DDBJ databases">
        <title>Draft Genome Sequence of the Radioresistant Bacterium Deinococcus grandis, Isolated from Freshwater Fish in Japan.</title>
        <authorList>
            <person name="Satoh K."/>
            <person name="Onodera T."/>
            <person name="Omoso K."/>
            <person name="Takeda-Yano K."/>
            <person name="Katayama T."/>
            <person name="Oono Y."/>
            <person name="Narumi I."/>
        </authorList>
    </citation>
    <scope>NUCLEOTIDE SEQUENCE [LARGE SCALE GENOMIC DNA]</scope>
    <source>
        <strain evidence="3">ATCC 43672</strain>
    </source>
</reference>
<keyword evidence="1" id="KW-0812">Transmembrane</keyword>
<keyword evidence="1" id="KW-0472">Membrane</keyword>
<dbReference type="RefSeq" id="WP_058977134.1">
    <property type="nucleotide sequence ID" value="NZ_BCMS01000001.1"/>
</dbReference>
<sequence>MVATPTHLATLATLILALLLPFFRAGRAARGAAPVEDDPLLMILKSWLRTVLLCVGGAVVIPFSPLGGVALIWGAALFGEGAASTSFMVWIYAIPLGGAALGVLGSALWELGLLWSGRARGRD</sequence>
<evidence type="ECO:0000256" key="1">
    <source>
        <dbReference type="SAM" id="Phobius"/>
    </source>
</evidence>
<comment type="caution">
    <text evidence="2">The sequence shown here is derived from an EMBL/GenBank/DDBJ whole genome shotgun (WGS) entry which is preliminary data.</text>
</comment>
<protein>
    <submittedName>
        <fullName evidence="2">Uncharacterized protein</fullName>
    </submittedName>
</protein>